<comment type="caution">
    <text evidence="2">The sequence shown here is derived from an EMBL/GenBank/DDBJ whole genome shotgun (WGS) entry which is preliminary data.</text>
</comment>
<dbReference type="VEuPathDB" id="FungiDB:VP01_2885g1"/>
<keyword evidence="1" id="KW-0812">Transmembrane</keyword>
<gene>
    <name evidence="2" type="ORF">VP01_2885g1</name>
</gene>
<proteinExistence type="predicted"/>
<accession>A0A0L6V1Q3</accession>
<dbReference type="Proteomes" id="UP000037035">
    <property type="component" value="Unassembled WGS sequence"/>
</dbReference>
<protein>
    <submittedName>
        <fullName evidence="2">Uncharacterized protein</fullName>
    </submittedName>
</protein>
<feature type="transmembrane region" description="Helical" evidence="1">
    <location>
        <begin position="103"/>
        <end position="128"/>
    </location>
</feature>
<reference evidence="2 3" key="1">
    <citation type="submission" date="2015-08" db="EMBL/GenBank/DDBJ databases">
        <title>Next Generation Sequencing and Analysis of the Genome of Puccinia sorghi L Schw, the Causal Agent of Maize Common Rust.</title>
        <authorList>
            <person name="Rochi L."/>
            <person name="Burguener G."/>
            <person name="Darino M."/>
            <person name="Turjanski A."/>
            <person name="Kreff E."/>
            <person name="Dieguez M.J."/>
            <person name="Sacco F."/>
        </authorList>
    </citation>
    <scope>NUCLEOTIDE SEQUENCE [LARGE SCALE GENOMIC DNA]</scope>
    <source>
        <strain evidence="2 3">RO10H11247</strain>
    </source>
</reference>
<evidence type="ECO:0000313" key="3">
    <source>
        <dbReference type="Proteomes" id="UP000037035"/>
    </source>
</evidence>
<keyword evidence="3" id="KW-1185">Reference proteome</keyword>
<evidence type="ECO:0000256" key="1">
    <source>
        <dbReference type="SAM" id="Phobius"/>
    </source>
</evidence>
<sequence length="410" mass="46627">MGFSIEKEPVGSITLPGLEPRVLMLKVYFNDQIDSLIIGDKVLLCPSYQDKGEGIQLHGGKLKSTAMRLCLNCLFHEAVLHCFCIATILCWESIYKRKVVHEVMLLMLCNFWLGCANMLMVAKGICLLTKASDSRGLRNPFHQIICFLPQMGVPQLIVQLVLKVFADYQLGKMILVFLRRASKDCAYFNLMIPIFLATDTSWRNAPSIVNIRRESFTFSLEFYGMDYVCFFFTRFVFLTRRATRTISYHKYSISLGTLFSLKLFICNLFQIYLFKSRKSRILFLFHKPDQNFAAARGRSAHGQPRFLCQRPIGVFVPPGVKPSVPNLSNMLRISSVLRLSDLARRSKDQKMKLLYLLSIQICTYFYGGFLSTGGSYDPLIHNSASLQLDPKASSVVSAVLHRGRGLSNRI</sequence>
<keyword evidence="1" id="KW-1133">Transmembrane helix</keyword>
<dbReference type="AlphaFoldDB" id="A0A0L6V1Q3"/>
<keyword evidence="1" id="KW-0472">Membrane</keyword>
<feature type="transmembrane region" description="Helical" evidence="1">
    <location>
        <begin position="251"/>
        <end position="274"/>
    </location>
</feature>
<feature type="transmembrane region" description="Helical" evidence="1">
    <location>
        <begin position="69"/>
        <end position="91"/>
    </location>
</feature>
<organism evidence="2 3">
    <name type="scientific">Puccinia sorghi</name>
    <dbReference type="NCBI Taxonomy" id="27349"/>
    <lineage>
        <taxon>Eukaryota</taxon>
        <taxon>Fungi</taxon>
        <taxon>Dikarya</taxon>
        <taxon>Basidiomycota</taxon>
        <taxon>Pucciniomycotina</taxon>
        <taxon>Pucciniomycetes</taxon>
        <taxon>Pucciniales</taxon>
        <taxon>Pucciniaceae</taxon>
        <taxon>Puccinia</taxon>
    </lineage>
</organism>
<dbReference type="EMBL" id="LAVV01007818">
    <property type="protein sequence ID" value="KNZ54684.1"/>
    <property type="molecule type" value="Genomic_DNA"/>
</dbReference>
<evidence type="ECO:0000313" key="2">
    <source>
        <dbReference type="EMBL" id="KNZ54684.1"/>
    </source>
</evidence>
<name>A0A0L6V1Q3_9BASI</name>
<feature type="transmembrane region" description="Helical" evidence="1">
    <location>
        <begin position="220"/>
        <end position="239"/>
    </location>
</feature>
<feature type="transmembrane region" description="Helical" evidence="1">
    <location>
        <begin position="353"/>
        <end position="371"/>
    </location>
</feature>